<dbReference type="Proteomes" id="UP000564496">
    <property type="component" value="Unassembled WGS sequence"/>
</dbReference>
<evidence type="ECO:0000313" key="4">
    <source>
        <dbReference type="Proteomes" id="UP000564496"/>
    </source>
</evidence>
<evidence type="ECO:0008006" key="5">
    <source>
        <dbReference type="Google" id="ProtNLM"/>
    </source>
</evidence>
<feature type="region of interest" description="Disordered" evidence="1">
    <location>
        <begin position="159"/>
        <end position="244"/>
    </location>
</feature>
<keyword evidence="2" id="KW-1133">Transmembrane helix</keyword>
<dbReference type="RefSeq" id="WP_179659758.1">
    <property type="nucleotide sequence ID" value="NZ_JACBZR010000001.1"/>
</dbReference>
<comment type="caution">
    <text evidence="3">The sequence shown here is derived from an EMBL/GenBank/DDBJ whole genome shotgun (WGS) entry which is preliminary data.</text>
</comment>
<keyword evidence="2" id="KW-0812">Transmembrane</keyword>
<dbReference type="InterPro" id="IPR011990">
    <property type="entry name" value="TPR-like_helical_dom_sf"/>
</dbReference>
<dbReference type="Gene3D" id="1.25.40.10">
    <property type="entry name" value="Tetratricopeptide repeat domain"/>
    <property type="match status" value="1"/>
</dbReference>
<gene>
    <name evidence="3" type="ORF">BJ988_004102</name>
</gene>
<keyword evidence="2" id="KW-0472">Membrane</keyword>
<accession>A0A7Z0DPM7</accession>
<sequence>MTLTETPVDSTEPQGPMRTPREQVRRALLLAGILPVVLGLAFLAKVMMMGHHDRGGRDAWDARDAATAMEHYSANRDLNFLQPWIAHFDAGNAAFLLGENARAVAYYRDALERVPEEHECTVRINMSLTQEAIGDRARDTGDQPGAKAAYEAALTTLREGDCPTDAGQGPEQSQQGDSVEERLKEKLVPKVPIRPNDQDEQPEQPQKQDEKEDKLDQRNGAGEEYRRDDADLDDYGGFSDEPQW</sequence>
<dbReference type="SUPFAM" id="SSF48452">
    <property type="entry name" value="TPR-like"/>
    <property type="match status" value="1"/>
</dbReference>
<keyword evidence="4" id="KW-1185">Reference proteome</keyword>
<feature type="region of interest" description="Disordered" evidence="1">
    <location>
        <begin position="1"/>
        <end position="20"/>
    </location>
</feature>
<evidence type="ECO:0000313" key="3">
    <source>
        <dbReference type="EMBL" id="NYI79454.1"/>
    </source>
</evidence>
<feature type="compositionally biased region" description="Polar residues" evidence="1">
    <location>
        <begin position="1"/>
        <end position="13"/>
    </location>
</feature>
<feature type="compositionally biased region" description="Basic and acidic residues" evidence="1">
    <location>
        <begin position="206"/>
        <end position="229"/>
    </location>
</feature>
<organism evidence="3 4">
    <name type="scientific">Nocardioides panzhihuensis</name>
    <dbReference type="NCBI Taxonomy" id="860243"/>
    <lineage>
        <taxon>Bacteria</taxon>
        <taxon>Bacillati</taxon>
        <taxon>Actinomycetota</taxon>
        <taxon>Actinomycetes</taxon>
        <taxon>Propionibacteriales</taxon>
        <taxon>Nocardioidaceae</taxon>
        <taxon>Nocardioides</taxon>
    </lineage>
</organism>
<dbReference type="AlphaFoldDB" id="A0A7Z0DPM7"/>
<evidence type="ECO:0000256" key="1">
    <source>
        <dbReference type="SAM" id="MobiDB-lite"/>
    </source>
</evidence>
<reference evidence="3 4" key="1">
    <citation type="submission" date="2020-07" db="EMBL/GenBank/DDBJ databases">
        <title>Sequencing the genomes of 1000 actinobacteria strains.</title>
        <authorList>
            <person name="Klenk H.-P."/>
        </authorList>
    </citation>
    <scope>NUCLEOTIDE SEQUENCE [LARGE SCALE GENOMIC DNA]</scope>
    <source>
        <strain evidence="3 4">DSM 26487</strain>
    </source>
</reference>
<feature type="compositionally biased region" description="Basic and acidic residues" evidence="1">
    <location>
        <begin position="179"/>
        <end position="188"/>
    </location>
</feature>
<protein>
    <recommendedName>
        <fullName evidence="5">Tetratricopeptide repeat protein</fullName>
    </recommendedName>
</protein>
<evidence type="ECO:0000256" key="2">
    <source>
        <dbReference type="SAM" id="Phobius"/>
    </source>
</evidence>
<feature type="transmembrane region" description="Helical" evidence="2">
    <location>
        <begin position="27"/>
        <end position="47"/>
    </location>
</feature>
<name>A0A7Z0DPM7_9ACTN</name>
<proteinExistence type="predicted"/>
<dbReference type="EMBL" id="JACBZR010000001">
    <property type="protein sequence ID" value="NYI79454.1"/>
    <property type="molecule type" value="Genomic_DNA"/>
</dbReference>